<organism evidence="2 3">
    <name type="scientific">Xylanibacter rarus</name>
    <dbReference type="NCBI Taxonomy" id="1676614"/>
    <lineage>
        <taxon>Bacteria</taxon>
        <taxon>Pseudomonadati</taxon>
        <taxon>Bacteroidota</taxon>
        <taxon>Bacteroidia</taxon>
        <taxon>Bacteroidales</taxon>
        <taxon>Prevotellaceae</taxon>
        <taxon>Xylanibacter</taxon>
    </lineage>
</organism>
<dbReference type="GO" id="GO:0005886">
    <property type="term" value="C:plasma membrane"/>
    <property type="evidence" value="ECO:0007669"/>
    <property type="project" value="TreeGrafter"/>
</dbReference>
<evidence type="ECO:0000313" key="3">
    <source>
        <dbReference type="Proteomes" id="UP000036951"/>
    </source>
</evidence>
<evidence type="ECO:0000313" key="2">
    <source>
        <dbReference type="EMBL" id="KOO69333.1"/>
    </source>
</evidence>
<feature type="transmembrane region" description="Helical" evidence="1">
    <location>
        <begin position="79"/>
        <end position="100"/>
    </location>
</feature>
<keyword evidence="1" id="KW-1133">Transmembrane helix</keyword>
<feature type="transmembrane region" description="Helical" evidence="1">
    <location>
        <begin position="26"/>
        <end position="43"/>
    </location>
</feature>
<dbReference type="AlphaFoldDB" id="A0A8E1QZ02"/>
<proteinExistence type="predicted"/>
<name>A0A8E1QZ02_9BACT</name>
<dbReference type="EMBL" id="LFQU01000003">
    <property type="protein sequence ID" value="KOO69333.1"/>
    <property type="molecule type" value="Genomic_DNA"/>
</dbReference>
<sequence>MSFSESVKTVLSKLTDFKGRARRSELWWFWLLYAVVSVVLNLSLAGMQVVSSVVSMLLLLSICSVTVRRLHDRGHGGWWVAASIIINILYNIYMSSTGYLEAMTTVNPDPSIAVKIMSDPIVMTSMLLLFFLNISILVFCVMDGKPEENKYGPSPKYIVNNGDFQEIK</sequence>
<dbReference type="PANTHER" id="PTHR34980:SF2">
    <property type="entry name" value="INNER MEMBRANE PROTEIN YHAH-RELATED"/>
    <property type="match status" value="1"/>
</dbReference>
<dbReference type="PANTHER" id="PTHR34980">
    <property type="entry name" value="INNER MEMBRANE PROTEIN-RELATED-RELATED"/>
    <property type="match status" value="1"/>
</dbReference>
<accession>A0A8E1QZ02</accession>
<dbReference type="Pfam" id="PF05656">
    <property type="entry name" value="DUF805"/>
    <property type="match status" value="1"/>
</dbReference>
<keyword evidence="1" id="KW-0472">Membrane</keyword>
<keyword evidence="3" id="KW-1185">Reference proteome</keyword>
<evidence type="ECO:0008006" key="4">
    <source>
        <dbReference type="Google" id="ProtNLM"/>
    </source>
</evidence>
<dbReference type="InterPro" id="IPR008523">
    <property type="entry name" value="DUF805"/>
</dbReference>
<protein>
    <recommendedName>
        <fullName evidence="4">DUF805 domain-containing protein</fullName>
    </recommendedName>
</protein>
<evidence type="ECO:0000256" key="1">
    <source>
        <dbReference type="SAM" id="Phobius"/>
    </source>
</evidence>
<feature type="transmembrane region" description="Helical" evidence="1">
    <location>
        <begin position="120"/>
        <end position="141"/>
    </location>
</feature>
<gene>
    <name evidence="2" type="ORF">ACU52_03010</name>
</gene>
<keyword evidence="1" id="KW-0812">Transmembrane</keyword>
<feature type="transmembrane region" description="Helical" evidence="1">
    <location>
        <begin position="49"/>
        <end position="67"/>
    </location>
</feature>
<dbReference type="Proteomes" id="UP000036951">
    <property type="component" value="Unassembled WGS sequence"/>
</dbReference>
<comment type="caution">
    <text evidence="2">The sequence shown here is derived from an EMBL/GenBank/DDBJ whole genome shotgun (WGS) entry which is preliminary data.</text>
</comment>
<reference evidence="2 3" key="1">
    <citation type="submission" date="2015-06" db="EMBL/GenBank/DDBJ databases">
        <title>Prevotella sp. 109, sp. nov., a novel member of the family Prevotellaceae isolated from human faeces.</title>
        <authorList>
            <person name="Shkoporov A.N."/>
            <person name="Chaplin A.V."/>
            <person name="Kafarskaia L.I."/>
            <person name="Efimov B.A."/>
        </authorList>
    </citation>
    <scope>NUCLEOTIDE SEQUENCE [LARGE SCALE GENOMIC DNA]</scope>
    <source>
        <strain evidence="2 3">109</strain>
    </source>
</reference>